<evidence type="ECO:0000313" key="2">
    <source>
        <dbReference type="EMBL" id="GII52815.1"/>
    </source>
</evidence>
<reference evidence="2" key="1">
    <citation type="submission" date="2021-01" db="EMBL/GenBank/DDBJ databases">
        <title>Whole genome shotgun sequence of Planotetraspora thailandica NBRC 104271.</title>
        <authorList>
            <person name="Komaki H."/>
            <person name="Tamura T."/>
        </authorList>
    </citation>
    <scope>NUCLEOTIDE SEQUENCE</scope>
    <source>
        <strain evidence="2">NBRC 104271</strain>
    </source>
</reference>
<dbReference type="AlphaFoldDB" id="A0A8J3V9Z4"/>
<evidence type="ECO:0000256" key="1">
    <source>
        <dbReference type="SAM" id="MobiDB-lite"/>
    </source>
</evidence>
<comment type="caution">
    <text evidence="2">The sequence shown here is derived from an EMBL/GenBank/DDBJ whole genome shotgun (WGS) entry which is preliminary data.</text>
</comment>
<keyword evidence="3" id="KW-1185">Reference proteome</keyword>
<dbReference type="Proteomes" id="UP000605992">
    <property type="component" value="Unassembled WGS sequence"/>
</dbReference>
<organism evidence="2 3">
    <name type="scientific">Planotetraspora thailandica</name>
    <dbReference type="NCBI Taxonomy" id="487172"/>
    <lineage>
        <taxon>Bacteria</taxon>
        <taxon>Bacillati</taxon>
        <taxon>Actinomycetota</taxon>
        <taxon>Actinomycetes</taxon>
        <taxon>Streptosporangiales</taxon>
        <taxon>Streptosporangiaceae</taxon>
        <taxon>Planotetraspora</taxon>
    </lineage>
</organism>
<sequence length="358" mass="39257">MTENRPWMVVSDYPAWPSPYFAELYRHAPSQLGLEFIGSLEALEHRPGPPGVINLHRLKRLYQMPDGGRTVAAADTMLAQLTELRRIGWRIVWTVHNLLPIDGAHTAADHHAAYRVLHLADAIITHTHADARHLELLTDAPIIVAGWAAPATDAHEVPPAIRELAEHIADVGTSILLLGNLTAYKDLPAVTRAFVSHTRSAHLFVIGPPRDPSVAQVIAHDRIHLHLERVQPEHTHVLYRAADVALCPYRTDGPWEFFTQALYPSSVGTAVAHGIPVIAPDVPAVTEMTAGHPRRLYPPQSGPGQAMAAAEESRLPRAPVRKDHSWDGILAAYERLADVLYTPTGRLTVVTDTSGTDS</sequence>
<protein>
    <submittedName>
        <fullName evidence="2">Peptidase M14</fullName>
    </submittedName>
</protein>
<gene>
    <name evidence="2" type="ORF">Pth03_12040</name>
</gene>
<name>A0A8J3V9Z4_9ACTN</name>
<evidence type="ECO:0000313" key="3">
    <source>
        <dbReference type="Proteomes" id="UP000605992"/>
    </source>
</evidence>
<accession>A0A8J3V9Z4</accession>
<feature type="region of interest" description="Disordered" evidence="1">
    <location>
        <begin position="298"/>
        <end position="318"/>
    </location>
</feature>
<dbReference type="RefSeq" id="WP_203943103.1">
    <property type="nucleotide sequence ID" value="NZ_BOOR01000007.1"/>
</dbReference>
<dbReference type="Gene3D" id="3.40.50.2000">
    <property type="entry name" value="Glycogen Phosphorylase B"/>
    <property type="match status" value="1"/>
</dbReference>
<dbReference type="Pfam" id="PF13692">
    <property type="entry name" value="Glyco_trans_1_4"/>
    <property type="match status" value="1"/>
</dbReference>
<proteinExistence type="predicted"/>
<dbReference type="SUPFAM" id="SSF53756">
    <property type="entry name" value="UDP-Glycosyltransferase/glycogen phosphorylase"/>
    <property type="match status" value="1"/>
</dbReference>
<dbReference type="EMBL" id="BOOR01000007">
    <property type="protein sequence ID" value="GII52815.1"/>
    <property type="molecule type" value="Genomic_DNA"/>
</dbReference>